<feature type="non-terminal residue" evidence="1">
    <location>
        <position position="1"/>
    </location>
</feature>
<organism evidence="1">
    <name type="scientific">Riftia pachyptila</name>
    <name type="common">Vent tube worm</name>
    <dbReference type="NCBI Taxonomy" id="6426"/>
    <lineage>
        <taxon>Eukaryota</taxon>
        <taxon>Metazoa</taxon>
        <taxon>Spiralia</taxon>
        <taxon>Lophotrochozoa</taxon>
        <taxon>Annelida</taxon>
        <taxon>Polychaeta</taxon>
        <taxon>Sedentaria</taxon>
        <taxon>Canalipalpata</taxon>
        <taxon>Sabellida</taxon>
        <taxon>Siboglinidae</taxon>
        <taxon>Riftia</taxon>
    </lineage>
</organism>
<dbReference type="InterPro" id="IPR052740">
    <property type="entry name" value="CE4"/>
</dbReference>
<name>A8ST39_RIFPA</name>
<evidence type="ECO:0000313" key="1">
    <source>
        <dbReference type="EMBL" id="ABW24382.1"/>
    </source>
</evidence>
<proteinExistence type="evidence at transcript level"/>
<reference evidence="1" key="2">
    <citation type="submission" date="2007-06" db="EMBL/GenBank/DDBJ databases">
        <authorList>
            <person name="Sanchez S."/>
            <person name="Hourdez S."/>
            <person name="Lallier F.H."/>
        </authorList>
    </citation>
    <scope>NUCLEOTIDE SEQUENCE</scope>
</reference>
<reference evidence="1" key="1">
    <citation type="journal article" date="2007" name="BMC Genomics">
        <title>Identification of proteins involved in the functioning of Riftia pachyptila symbiosis by Subtractive Suppression Hybridization.</title>
        <authorList>
            <person name="Sanchez S."/>
            <person name="Hourdez S."/>
            <person name="Lallier F.H."/>
        </authorList>
    </citation>
    <scope>NUCLEOTIDE SEQUENCE</scope>
</reference>
<dbReference type="AlphaFoldDB" id="A8ST39"/>
<accession>A8ST39</accession>
<sequence length="92" mass="10889">DSSIVIGKDKCLTTTPPLWPYTANYRVFNTINHKNDCPGQCYDGVWEVPVRRFCDNYSEGHDFLDEWVAAENEEMLYYTIVNNFWLHYSTNR</sequence>
<dbReference type="PANTHER" id="PTHR45985:SF3">
    <property type="entry name" value="CHITIN DEACETYLASE-LIKE 4"/>
    <property type="match status" value="1"/>
</dbReference>
<protein>
    <submittedName>
        <fullName evidence="1">Uncharacterized protein</fullName>
    </submittedName>
</protein>
<dbReference type="EMBL" id="EF648475">
    <property type="protein sequence ID" value="ABW24382.1"/>
    <property type="molecule type" value="mRNA"/>
</dbReference>
<feature type="non-terminal residue" evidence="1">
    <location>
        <position position="92"/>
    </location>
</feature>
<dbReference type="PANTHER" id="PTHR45985">
    <property type="match status" value="1"/>
</dbReference>